<sequence>MMIESAVNHQLSFKSSENHSAALQICFKLHYFFTKQCVHCITFTA</sequence>
<evidence type="ECO:0000313" key="1">
    <source>
        <dbReference type="EMBL" id="JAH38037.1"/>
    </source>
</evidence>
<reference evidence="1" key="1">
    <citation type="submission" date="2014-11" db="EMBL/GenBank/DDBJ databases">
        <authorList>
            <person name="Amaro Gonzalez C."/>
        </authorList>
    </citation>
    <scope>NUCLEOTIDE SEQUENCE</scope>
</reference>
<dbReference type="AlphaFoldDB" id="A0A0E9S9Y5"/>
<organism evidence="1">
    <name type="scientific">Anguilla anguilla</name>
    <name type="common">European freshwater eel</name>
    <name type="synonym">Muraena anguilla</name>
    <dbReference type="NCBI Taxonomy" id="7936"/>
    <lineage>
        <taxon>Eukaryota</taxon>
        <taxon>Metazoa</taxon>
        <taxon>Chordata</taxon>
        <taxon>Craniata</taxon>
        <taxon>Vertebrata</taxon>
        <taxon>Euteleostomi</taxon>
        <taxon>Actinopterygii</taxon>
        <taxon>Neopterygii</taxon>
        <taxon>Teleostei</taxon>
        <taxon>Anguilliformes</taxon>
        <taxon>Anguillidae</taxon>
        <taxon>Anguilla</taxon>
    </lineage>
</organism>
<accession>A0A0E9S9Y5</accession>
<reference evidence="1" key="2">
    <citation type="journal article" date="2015" name="Fish Shellfish Immunol.">
        <title>Early steps in the European eel (Anguilla anguilla)-Vibrio vulnificus interaction in the gills: Role of the RtxA13 toxin.</title>
        <authorList>
            <person name="Callol A."/>
            <person name="Pajuelo D."/>
            <person name="Ebbesson L."/>
            <person name="Teles M."/>
            <person name="MacKenzie S."/>
            <person name="Amaro C."/>
        </authorList>
    </citation>
    <scope>NUCLEOTIDE SEQUENCE</scope>
</reference>
<protein>
    <submittedName>
        <fullName evidence="1">Uncharacterized protein</fullName>
    </submittedName>
</protein>
<proteinExistence type="predicted"/>
<name>A0A0E9S9Y5_ANGAN</name>
<dbReference type="EMBL" id="GBXM01070540">
    <property type="protein sequence ID" value="JAH38037.1"/>
    <property type="molecule type" value="Transcribed_RNA"/>
</dbReference>